<dbReference type="GO" id="GO:0000329">
    <property type="term" value="C:fungal-type vacuole membrane"/>
    <property type="evidence" value="ECO:0007669"/>
    <property type="project" value="TreeGrafter"/>
</dbReference>
<dbReference type="EC" id="2.7.1.67" evidence="7"/>
<accession>A0A4P6XK99</accession>
<organism evidence="10 11">
    <name type="scientific">Metschnikowia aff. pulcherrima</name>
    <dbReference type="NCBI Taxonomy" id="2163413"/>
    <lineage>
        <taxon>Eukaryota</taxon>
        <taxon>Fungi</taxon>
        <taxon>Dikarya</taxon>
        <taxon>Ascomycota</taxon>
        <taxon>Saccharomycotina</taxon>
        <taxon>Pichiomycetes</taxon>
        <taxon>Metschnikowiaceae</taxon>
        <taxon>Metschnikowia</taxon>
    </lineage>
</organism>
<comment type="cofactor">
    <cofactor evidence="7">
        <name>Mg(2+)</name>
        <dbReference type="ChEBI" id="CHEBI:18420"/>
    </cofactor>
    <cofactor evidence="7">
        <name>Mn(2+)</name>
        <dbReference type="ChEBI" id="CHEBI:29035"/>
    </cofactor>
</comment>
<dbReference type="PROSITE" id="PS50290">
    <property type="entry name" value="PI3_4_KINASE_3"/>
    <property type="match status" value="1"/>
</dbReference>
<dbReference type="PROSITE" id="PS00916">
    <property type="entry name" value="PI3_4_KINASE_2"/>
    <property type="match status" value="1"/>
</dbReference>
<dbReference type="GO" id="GO:0005886">
    <property type="term" value="C:plasma membrane"/>
    <property type="evidence" value="ECO:0007669"/>
    <property type="project" value="UniProtKB-SubCell"/>
</dbReference>
<reference evidence="11" key="1">
    <citation type="submission" date="2019-03" db="EMBL/GenBank/DDBJ databases">
        <title>Snf2 controls pulcherriminic acid biosynthesis and connects pigmentation and antifungal activity of the yeast Metschnikowia pulcherrima.</title>
        <authorList>
            <person name="Gore-Lloyd D."/>
            <person name="Sumann I."/>
            <person name="Brachmann A.O."/>
            <person name="Schneeberger K."/>
            <person name="Ortiz-Merino R.A."/>
            <person name="Moreno-Beltran M."/>
            <person name="Schlaefli M."/>
            <person name="Kirner P."/>
            <person name="Santos Kron A."/>
            <person name="Wolfe K.H."/>
            <person name="Piel J."/>
            <person name="Ahrens C.H."/>
            <person name="Henk D."/>
            <person name="Freimoser F.M."/>
        </authorList>
    </citation>
    <scope>NUCLEOTIDE SEQUENCE [LARGE SCALE GENOMIC DNA]</scope>
    <source>
        <strain evidence="11">APC 1.2</strain>
    </source>
</reference>
<evidence type="ECO:0000259" key="9">
    <source>
        <dbReference type="PROSITE" id="PS50290"/>
    </source>
</evidence>
<sequence length="675" mass="77660">MSQTQSLSPFIDGIATKPVSTDFVNEEAAAESVGEASTSLSSKGEVTPFNGYDIADSLANGSPPIPVPGSRKKEIQYDQLLRSLPDFLEGSRPTPRASVSYRIQPGEPVNHPNNASKSNPLFSSNWITKSRSKKQLRLQSPVYSIEYSVFRPLAQMRRIDTDLDLQRHLLDVLDKDNYCLEEGEWPENNIDADKFGAMVSAIVRDVENDPDLKPMRISQGSSGSYFILGKKIIDANDSVNYSYTIYKRGVFKPKDEEPYGPLSPKWSKWLHRTFFPCFFGRSCLIPNLGYISEAAACVLDRQLLLFIVPYTDIIHLKSDRFYYSFWERTRQKTAYKIGSFQCFLNGYVEANVFLKQYPFPHNLNSVPDDTFQLCHENDQQVPQFFWSKSLICQFQDELEKLVILDYIMRNTDRGADNWMIKVEWVELGFDGILKKLSARLRIGAIDSGLAFPWKHPDEWRSFPFGWLFLPYYIIGRPFSNKSREHYLPLLTSKYWWEQTTIKLKAVFQKDADFKERMWHKQIAVLKGQAFNVVEILKLQHAGPLELIRRENLMIWDDTMCVPSMVHNGSLNNAIESSIYDATSNLGSARRASVKYSETTPLLELTDMATASGPVKSMKRLPDDLSRSKQMSGFDYNMTFKDRESLYEEDEETNVKTVIIERLEKVYSKRPVFTWC</sequence>
<dbReference type="AlphaFoldDB" id="A0A4P6XK99"/>
<evidence type="ECO:0000256" key="3">
    <source>
        <dbReference type="ARBA" id="ARBA00022741"/>
    </source>
</evidence>
<keyword evidence="3 7" id="KW-0547">Nucleotide-binding</keyword>
<comment type="subcellular location">
    <subcellularLocation>
        <location evidence="7">Cell membrane</location>
        <topology evidence="7">Peripheral membrane protein</topology>
    </subcellularLocation>
    <subcellularLocation>
        <location evidence="7">Vacuole membrane</location>
        <topology evidence="7">Peripheral membrane protein</topology>
    </subcellularLocation>
</comment>
<dbReference type="Pfam" id="PF00454">
    <property type="entry name" value="PI3_PI4_kinase"/>
    <property type="match status" value="1"/>
</dbReference>
<keyword evidence="4 7" id="KW-0418">Kinase</keyword>
<evidence type="ECO:0000256" key="1">
    <source>
        <dbReference type="ARBA" id="ARBA00022475"/>
    </source>
</evidence>
<feature type="compositionally biased region" description="Polar residues" evidence="8">
    <location>
        <begin position="111"/>
        <end position="120"/>
    </location>
</feature>
<comment type="catalytic activity">
    <reaction evidence="7">
        <text>a 1,2-diacyl-sn-glycero-3-phospho-(1D-myo-inositol) + ATP = a 1,2-diacyl-sn-glycero-3-phospho-(1D-myo-inositol 4-phosphate) + ADP + H(+)</text>
        <dbReference type="Rhea" id="RHEA:19877"/>
        <dbReference type="ChEBI" id="CHEBI:15378"/>
        <dbReference type="ChEBI" id="CHEBI:30616"/>
        <dbReference type="ChEBI" id="CHEBI:57880"/>
        <dbReference type="ChEBI" id="CHEBI:58178"/>
        <dbReference type="ChEBI" id="CHEBI:456216"/>
        <dbReference type="EC" id="2.7.1.67"/>
    </reaction>
</comment>
<dbReference type="GO" id="GO:0005524">
    <property type="term" value="F:ATP binding"/>
    <property type="evidence" value="ECO:0007669"/>
    <property type="project" value="UniProtKB-UniRule"/>
</dbReference>
<dbReference type="InterPro" id="IPR018936">
    <property type="entry name" value="PI3/4_kinase_CS"/>
</dbReference>
<name>A0A4P6XK99_9ASCO</name>
<evidence type="ECO:0000256" key="7">
    <source>
        <dbReference type="RuleBase" id="RU367084"/>
    </source>
</evidence>
<protein>
    <recommendedName>
        <fullName evidence="7">Phosphatidylinositol 4-kinase</fullName>
        <ecNumber evidence="7">2.7.1.67</ecNumber>
    </recommendedName>
</protein>
<keyword evidence="6" id="KW-0472">Membrane</keyword>
<dbReference type="GO" id="GO:0004430">
    <property type="term" value="F:1-phosphatidylinositol 4-kinase activity"/>
    <property type="evidence" value="ECO:0007669"/>
    <property type="project" value="UniProtKB-UniRule"/>
</dbReference>
<dbReference type="GO" id="GO:0046854">
    <property type="term" value="P:phosphatidylinositol phosphate biosynthetic process"/>
    <property type="evidence" value="ECO:0007669"/>
    <property type="project" value="UniProtKB-UniRule"/>
</dbReference>
<keyword evidence="5 7" id="KW-0067">ATP-binding</keyword>
<dbReference type="STRING" id="2163413.A0A4P6XK99"/>
<evidence type="ECO:0000313" key="10">
    <source>
        <dbReference type="EMBL" id="QBM86566.1"/>
    </source>
</evidence>
<dbReference type="PANTHER" id="PTHR12865">
    <property type="entry name" value="PHOSPHATIDYLINOSITOL 4-KINASE TYPE-II"/>
    <property type="match status" value="1"/>
</dbReference>
<evidence type="ECO:0000256" key="6">
    <source>
        <dbReference type="ARBA" id="ARBA00023136"/>
    </source>
</evidence>
<evidence type="ECO:0000313" key="11">
    <source>
        <dbReference type="Proteomes" id="UP000292447"/>
    </source>
</evidence>
<gene>
    <name evidence="10" type="primary">MPUL0A12110</name>
    <name evidence="10" type="ORF">METSCH_A12110</name>
</gene>
<keyword evidence="11" id="KW-1185">Reference proteome</keyword>
<feature type="domain" description="PI3K/PI4K catalytic" evidence="9">
    <location>
        <begin position="211"/>
        <end position="555"/>
    </location>
</feature>
<dbReference type="InterPro" id="IPR000403">
    <property type="entry name" value="PI3/4_kinase_cat_dom"/>
</dbReference>
<evidence type="ECO:0000256" key="8">
    <source>
        <dbReference type="SAM" id="MobiDB-lite"/>
    </source>
</evidence>
<proteinExistence type="inferred from homology"/>
<dbReference type="InterPro" id="IPR039756">
    <property type="entry name" value="Lsb6/PI4K2"/>
</dbReference>
<evidence type="ECO:0000256" key="4">
    <source>
        <dbReference type="ARBA" id="ARBA00022777"/>
    </source>
</evidence>
<feature type="region of interest" description="Disordered" evidence="8">
    <location>
        <begin position="86"/>
        <end position="120"/>
    </location>
</feature>
<dbReference type="EMBL" id="CP034456">
    <property type="protein sequence ID" value="QBM86566.1"/>
    <property type="molecule type" value="Genomic_DNA"/>
</dbReference>
<dbReference type="GO" id="GO:0007032">
    <property type="term" value="P:endosome organization"/>
    <property type="evidence" value="ECO:0007669"/>
    <property type="project" value="TreeGrafter"/>
</dbReference>
<dbReference type="GO" id="GO:0007030">
    <property type="term" value="P:Golgi organization"/>
    <property type="evidence" value="ECO:0007669"/>
    <property type="project" value="TreeGrafter"/>
</dbReference>
<comment type="similarity">
    <text evidence="7">Belongs to the PI3/PI4-kinase family.</text>
</comment>
<keyword evidence="2 7" id="KW-0808">Transferase</keyword>
<dbReference type="PANTHER" id="PTHR12865:SF1">
    <property type="entry name" value="PHOSPHATIDYLINOSITOL 4-KINASE TYPE 2"/>
    <property type="match status" value="1"/>
</dbReference>
<evidence type="ECO:0000256" key="5">
    <source>
        <dbReference type="ARBA" id="ARBA00022840"/>
    </source>
</evidence>
<keyword evidence="1 7" id="KW-1003">Cell membrane</keyword>
<dbReference type="GO" id="GO:0005802">
    <property type="term" value="C:trans-Golgi network"/>
    <property type="evidence" value="ECO:0007669"/>
    <property type="project" value="TreeGrafter"/>
</dbReference>
<dbReference type="GO" id="GO:0005768">
    <property type="term" value="C:endosome"/>
    <property type="evidence" value="ECO:0007669"/>
    <property type="project" value="UniProtKB-UniRule"/>
</dbReference>
<dbReference type="Proteomes" id="UP000292447">
    <property type="component" value="Chromosome I"/>
</dbReference>
<evidence type="ECO:0000256" key="2">
    <source>
        <dbReference type="ARBA" id="ARBA00022679"/>
    </source>
</evidence>